<reference evidence="8" key="1">
    <citation type="submission" date="2022-01" db="EMBL/GenBank/DDBJ databases">
        <title>Comparative genomics reveals a dynamic genome evolution in the ectomycorrhizal milk-cap (Lactarius) mushrooms.</title>
        <authorList>
            <consortium name="DOE Joint Genome Institute"/>
            <person name="Lebreton A."/>
            <person name="Tang N."/>
            <person name="Kuo A."/>
            <person name="LaButti K."/>
            <person name="Drula E."/>
            <person name="Barry K."/>
            <person name="Clum A."/>
            <person name="Lipzen A."/>
            <person name="Mousain D."/>
            <person name="Ng V."/>
            <person name="Wang R."/>
            <person name="Wang X."/>
            <person name="Dai Y."/>
            <person name="Henrissat B."/>
            <person name="Grigoriev I.V."/>
            <person name="Guerin-Laguette A."/>
            <person name="Yu F."/>
            <person name="Martin F.M."/>
        </authorList>
    </citation>
    <scope>NUCLEOTIDE SEQUENCE</scope>
    <source>
        <strain evidence="8">QP</strain>
    </source>
</reference>
<protein>
    <submittedName>
        <fullName evidence="8">Uncharacterized protein</fullName>
    </submittedName>
</protein>
<dbReference type="CDD" id="cd02340">
    <property type="entry name" value="ZZ_NBR1_like"/>
    <property type="match status" value="1"/>
</dbReference>
<evidence type="ECO:0000313" key="9">
    <source>
        <dbReference type="Proteomes" id="UP001201163"/>
    </source>
</evidence>
<dbReference type="GO" id="GO:0008270">
    <property type="term" value="F:zinc ion binding"/>
    <property type="evidence" value="ECO:0007669"/>
    <property type="project" value="UniProtKB-KW"/>
</dbReference>
<dbReference type="PROSITE" id="PS51745">
    <property type="entry name" value="PB1"/>
    <property type="match status" value="1"/>
</dbReference>
<feature type="region of interest" description="Disordered" evidence="5">
    <location>
        <begin position="602"/>
        <end position="621"/>
    </location>
</feature>
<comment type="caution">
    <text evidence="8">The sequence shown here is derived from an EMBL/GenBank/DDBJ whole genome shotgun (WGS) entry which is preliminary data.</text>
</comment>
<dbReference type="InterPro" id="IPR000433">
    <property type="entry name" value="Znf_ZZ"/>
</dbReference>
<evidence type="ECO:0000259" key="7">
    <source>
        <dbReference type="PROSITE" id="PS51745"/>
    </source>
</evidence>
<dbReference type="CDD" id="cd02249">
    <property type="entry name" value="ZZ"/>
    <property type="match status" value="1"/>
</dbReference>
<feature type="region of interest" description="Disordered" evidence="5">
    <location>
        <begin position="1174"/>
        <end position="1200"/>
    </location>
</feature>
<feature type="domain" description="ZZ-type" evidence="6">
    <location>
        <begin position="1001"/>
        <end position="1053"/>
    </location>
</feature>
<evidence type="ECO:0000256" key="4">
    <source>
        <dbReference type="PROSITE-ProRule" id="PRU00228"/>
    </source>
</evidence>
<gene>
    <name evidence="8" type="ORF">EDB92DRAFT_1951101</name>
</gene>
<dbReference type="GO" id="GO:0044753">
    <property type="term" value="C:amphisome"/>
    <property type="evidence" value="ECO:0007669"/>
    <property type="project" value="TreeGrafter"/>
</dbReference>
<organism evidence="8 9">
    <name type="scientific">Lactarius akahatsu</name>
    <dbReference type="NCBI Taxonomy" id="416441"/>
    <lineage>
        <taxon>Eukaryota</taxon>
        <taxon>Fungi</taxon>
        <taxon>Dikarya</taxon>
        <taxon>Basidiomycota</taxon>
        <taxon>Agaricomycotina</taxon>
        <taxon>Agaricomycetes</taxon>
        <taxon>Russulales</taxon>
        <taxon>Russulaceae</taxon>
        <taxon>Lactarius</taxon>
    </lineage>
</organism>
<evidence type="ECO:0000256" key="5">
    <source>
        <dbReference type="SAM" id="MobiDB-lite"/>
    </source>
</evidence>
<evidence type="ECO:0000259" key="6">
    <source>
        <dbReference type="PROSITE" id="PS50135"/>
    </source>
</evidence>
<dbReference type="GO" id="GO:0000423">
    <property type="term" value="P:mitophagy"/>
    <property type="evidence" value="ECO:0007669"/>
    <property type="project" value="TreeGrafter"/>
</dbReference>
<sequence>MALSRTYHHYDIFREELAKAYPAFGHALWEPNPGEYPPVEVGDVGFIRQGKFHRLFNALHSENHPSNQRFGVPEDHEQLQPVPNHIDRGALNPNTFYSYGVSVVSGGLEALSAGSIGSAEVSFSCTKKQGAVLTLPVAAQREDTLTQDHFRKWITTHIDSWFAFTQKLGLGTGMGDIILVTGYHRTRSWSNITFNEVQTDAQFSLGVEVAGAFGASVNWRASSLRIQGAVPNHGPSGENLPENQCIFIRGFRVKRNFRKLPRIKAAAEPEPDPRGGGGEPEKEVVWIPSVTELLMRSEYRDPLHVLLEYIAKNAPHCDMALVHDDDLERILGVGDKASLEIFQPGEVNQVMDYLERSRPEIESTSHSSLANDTIPPRTDMGHVTVAMLSAQLKSLDIANCAPLCDIDLVHDDNRERILGTDNRTLDATMDCSLSPDALADASTIMDGPEKLNLETGAMFGEHPLVSERPDKPLVVKCDHNARRQKLSFPSARYCSYDGLKEKIEKHFTLSAQHFTIQWKDHDGEENYIQDEVSLDEAIEYYHSGDEGSVRSSGSAFASRSSSRHHKITMFVQVDSLDESQFSFFPGELSSPRLDDDAILVSSKDTRHRSHQGYRDSSSFRNLLTGGAHSQAAGSSSRNSLPRKPRIFGFASRASYNDEVPTGRNIRDNTNGRSLDYPASPERADPNDPFTEFTRLKLEEQLDGSLPHEHPSLQTDMWQAWLQDQSNLTKTSFGVIPALSTSDDTFSLHTSSSISDGVVDMDILLQRDEHGKYYYNYMGSGSSESAGDSEYEALTNESQSNNDAGIPQELLIPQEVTGCDECGRDLDRIKYTCTTCGEKTPTSRAPPEAAAATIGKGRSRESLSYVHHRSNTKYNFQEPAYPRAHRVPITPHFAASNNTPTQTVLSRSTGSQMALVPSSSSGSSSSTACAGYELCNMCFTKAGVDHSSVDRVDAPSSPPLPQISSELAIARRSVPKQKGQLRHAFVKQIWGFQEWRAIEQDEMSHQCSGCQSVLPENRYKCGICDNFQICRACFSDVRNIHSIHPFLEMGAKLVSRTRGRSKISDDPISDDNVDEPSLKHLGVQCFNCQQDIVGARFRCVDCTNINIDICSNCETAGLPGNLDPSNGGHSSSHIMLKIPVPLSTHEAQNVSRRAHGLRHGRDLTDLRGVSPLMHSSPGSISSLSTNTLSYGNESRTDREGDDVHPQICNACDEPMIGVRYQCLNCPSKPSSFNLCSDCEVKSYKVHDPMHVFLKVHRPVDIPGPLYSEFPLIPILYRDPAGPLPGGPSANIPGDPAAYLRDLTHAFALCDRHMRRIVGKWYRCALCATDLCADCEVHDTHNNTHLFLVFKAPVDMQAFRIFADLENPAGSPPVLHGNVYYPRH</sequence>
<evidence type="ECO:0000256" key="1">
    <source>
        <dbReference type="ARBA" id="ARBA00022723"/>
    </source>
</evidence>
<accession>A0AAD4LC57</accession>
<dbReference type="InterPro" id="IPR052260">
    <property type="entry name" value="Autophagy_Rcpt_SigReg"/>
</dbReference>
<evidence type="ECO:0000313" key="8">
    <source>
        <dbReference type="EMBL" id="KAH8984040.1"/>
    </source>
</evidence>
<dbReference type="SMART" id="SM00666">
    <property type="entry name" value="PB1"/>
    <property type="match status" value="1"/>
</dbReference>
<feature type="domain" description="PB1" evidence="7">
    <location>
        <begin position="472"/>
        <end position="552"/>
    </location>
</feature>
<keyword evidence="3" id="KW-0862">Zinc</keyword>
<dbReference type="Proteomes" id="UP001201163">
    <property type="component" value="Unassembled WGS sequence"/>
</dbReference>
<dbReference type="SMART" id="SM00291">
    <property type="entry name" value="ZnF_ZZ"/>
    <property type="match status" value="4"/>
</dbReference>
<dbReference type="PANTHER" id="PTHR15090:SF0">
    <property type="entry name" value="SEQUESTOSOME-1"/>
    <property type="match status" value="1"/>
</dbReference>
<feature type="domain" description="ZZ-type" evidence="6">
    <location>
        <begin position="1202"/>
        <end position="1259"/>
    </location>
</feature>
<dbReference type="GO" id="GO:0070530">
    <property type="term" value="F:K63-linked polyubiquitin modification-dependent protein binding"/>
    <property type="evidence" value="ECO:0007669"/>
    <property type="project" value="TreeGrafter"/>
</dbReference>
<dbReference type="Pfam" id="PF00564">
    <property type="entry name" value="PB1"/>
    <property type="match status" value="1"/>
</dbReference>
<dbReference type="InterPro" id="IPR053793">
    <property type="entry name" value="PB1-like"/>
</dbReference>
<keyword evidence="2 4" id="KW-0863">Zinc-finger</keyword>
<dbReference type="GO" id="GO:0016235">
    <property type="term" value="C:aggresome"/>
    <property type="evidence" value="ECO:0007669"/>
    <property type="project" value="TreeGrafter"/>
</dbReference>
<dbReference type="SUPFAM" id="SSF54277">
    <property type="entry name" value="CAD &amp; PB1 domains"/>
    <property type="match status" value="1"/>
</dbReference>
<keyword evidence="9" id="KW-1185">Reference proteome</keyword>
<feature type="region of interest" description="Disordered" evidence="5">
    <location>
        <begin position="657"/>
        <end position="687"/>
    </location>
</feature>
<feature type="region of interest" description="Disordered" evidence="5">
    <location>
        <begin position="784"/>
        <end position="803"/>
    </location>
</feature>
<evidence type="ECO:0000256" key="2">
    <source>
        <dbReference type="ARBA" id="ARBA00022771"/>
    </source>
</evidence>
<dbReference type="Gene3D" id="3.10.20.90">
    <property type="entry name" value="Phosphatidylinositol 3-kinase Catalytic Subunit, Chain A, domain 1"/>
    <property type="match status" value="1"/>
</dbReference>
<dbReference type="GO" id="GO:0005080">
    <property type="term" value="F:protein kinase C binding"/>
    <property type="evidence" value="ECO:0007669"/>
    <property type="project" value="TreeGrafter"/>
</dbReference>
<feature type="compositionally biased region" description="Polar residues" evidence="5">
    <location>
        <begin position="1175"/>
        <end position="1192"/>
    </location>
</feature>
<dbReference type="GO" id="GO:0035973">
    <property type="term" value="P:aggrephagy"/>
    <property type="evidence" value="ECO:0007669"/>
    <property type="project" value="TreeGrafter"/>
</dbReference>
<dbReference type="PANTHER" id="PTHR15090">
    <property type="entry name" value="SEQUESTOSOME 1-RELATED"/>
    <property type="match status" value="1"/>
</dbReference>
<dbReference type="PROSITE" id="PS50135">
    <property type="entry name" value="ZF_ZZ_2"/>
    <property type="match status" value="3"/>
</dbReference>
<dbReference type="Gene3D" id="3.30.60.90">
    <property type="match status" value="3"/>
</dbReference>
<dbReference type="Pfam" id="PF00569">
    <property type="entry name" value="ZZ"/>
    <property type="match status" value="2"/>
</dbReference>
<dbReference type="EMBL" id="JAKELL010000080">
    <property type="protein sequence ID" value="KAH8984040.1"/>
    <property type="molecule type" value="Genomic_DNA"/>
</dbReference>
<dbReference type="InterPro" id="IPR000270">
    <property type="entry name" value="PB1_dom"/>
</dbReference>
<evidence type="ECO:0000256" key="3">
    <source>
        <dbReference type="ARBA" id="ARBA00022833"/>
    </source>
</evidence>
<dbReference type="GO" id="GO:0007032">
    <property type="term" value="P:endosome organization"/>
    <property type="evidence" value="ECO:0007669"/>
    <property type="project" value="TreeGrafter"/>
</dbReference>
<feature type="domain" description="ZZ-type" evidence="6">
    <location>
        <begin position="1079"/>
        <end position="1142"/>
    </location>
</feature>
<keyword evidence="1" id="KW-0479">Metal-binding</keyword>
<proteinExistence type="predicted"/>
<dbReference type="InterPro" id="IPR043145">
    <property type="entry name" value="Znf_ZZ_sf"/>
</dbReference>
<dbReference type="SUPFAM" id="SSF57850">
    <property type="entry name" value="RING/U-box"/>
    <property type="match status" value="4"/>
</dbReference>
<name>A0AAD4LC57_9AGAM</name>